<comment type="caution">
    <text evidence="1">The sequence shown here is derived from an EMBL/GenBank/DDBJ whole genome shotgun (WGS) entry which is preliminary data.</text>
</comment>
<evidence type="ECO:0000313" key="2">
    <source>
        <dbReference type="Proteomes" id="UP000218675"/>
    </source>
</evidence>
<keyword evidence="2" id="KW-1185">Reference proteome</keyword>
<protein>
    <submittedName>
        <fullName evidence="1">Uncharacterized protein</fullName>
    </submittedName>
</protein>
<dbReference type="Proteomes" id="UP000218675">
    <property type="component" value="Unassembled WGS sequence"/>
</dbReference>
<reference evidence="1 2" key="1">
    <citation type="submission" date="2017-08" db="EMBL/GenBank/DDBJ databases">
        <title>Halomonas binhaiensis sp. nov., isolated from saline alkaline soil.</title>
        <authorList>
            <person name="Wang D."/>
            <person name="Zhang G."/>
        </authorList>
    </citation>
    <scope>NUCLEOTIDE SEQUENCE [LARGE SCALE GENOMIC DNA]</scope>
    <source>
        <strain evidence="1 2">WN018</strain>
    </source>
</reference>
<dbReference type="EMBL" id="NSKA01000003">
    <property type="protein sequence ID" value="PAU72198.1"/>
    <property type="molecule type" value="Genomic_DNA"/>
</dbReference>
<gene>
    <name evidence="1" type="ORF">CK497_10565</name>
</gene>
<accession>A0ABX4HI80</accession>
<sequence length="64" mass="6891">MNSTKTVPLEVNAVASPPLGNLGNQAIVNKLANQRQPPSQRAKKAKPANLQQLLLFDEGGLEDR</sequence>
<proteinExistence type="predicted"/>
<name>A0ABX4HI80_9GAMM</name>
<organism evidence="1 2">
    <name type="scientific">Vreelandella alkaliphila</name>
    <dbReference type="NCBI Taxonomy" id="272774"/>
    <lineage>
        <taxon>Bacteria</taxon>
        <taxon>Pseudomonadati</taxon>
        <taxon>Pseudomonadota</taxon>
        <taxon>Gammaproteobacteria</taxon>
        <taxon>Oceanospirillales</taxon>
        <taxon>Halomonadaceae</taxon>
        <taxon>Vreelandella</taxon>
    </lineage>
</organism>
<evidence type="ECO:0000313" key="1">
    <source>
        <dbReference type="EMBL" id="PAU72198.1"/>
    </source>
</evidence>